<dbReference type="SUPFAM" id="SSF57903">
    <property type="entry name" value="FYVE/PHD zinc finger"/>
    <property type="match status" value="1"/>
</dbReference>
<dbReference type="AlphaFoldDB" id="A0A9P6AXK0"/>
<evidence type="ECO:0000256" key="1">
    <source>
        <dbReference type="ARBA" id="ARBA00022723"/>
    </source>
</evidence>
<dbReference type="OrthoDB" id="660555at2759"/>
<dbReference type="InterPro" id="IPR052113">
    <property type="entry name" value="FYVE-type_Zinc_Finger"/>
</dbReference>
<keyword evidence="2 4" id="KW-0863">Zinc-finger</keyword>
<feature type="region of interest" description="Disordered" evidence="5">
    <location>
        <begin position="20"/>
        <end position="85"/>
    </location>
</feature>
<evidence type="ECO:0000256" key="5">
    <source>
        <dbReference type="SAM" id="MobiDB-lite"/>
    </source>
</evidence>
<feature type="compositionally biased region" description="Polar residues" evidence="5">
    <location>
        <begin position="252"/>
        <end position="262"/>
    </location>
</feature>
<gene>
    <name evidence="7" type="ORF">BS47DRAFT_908152</name>
</gene>
<feature type="region of interest" description="Disordered" evidence="5">
    <location>
        <begin position="183"/>
        <end position="205"/>
    </location>
</feature>
<dbReference type="PANTHER" id="PTHR39490:SF8">
    <property type="entry name" value="ZINC FINGER FYVE DOMAIN-CONTAINING PROTEIN 21"/>
    <property type="match status" value="1"/>
</dbReference>
<evidence type="ECO:0000259" key="6">
    <source>
        <dbReference type="PROSITE" id="PS50178"/>
    </source>
</evidence>
<accession>A0A9P6AXK0</accession>
<dbReference type="GO" id="GO:0008270">
    <property type="term" value="F:zinc ion binding"/>
    <property type="evidence" value="ECO:0007669"/>
    <property type="project" value="UniProtKB-KW"/>
</dbReference>
<keyword evidence="1" id="KW-0479">Metal-binding</keyword>
<evidence type="ECO:0000256" key="4">
    <source>
        <dbReference type="PROSITE-ProRule" id="PRU00091"/>
    </source>
</evidence>
<evidence type="ECO:0000256" key="3">
    <source>
        <dbReference type="ARBA" id="ARBA00022833"/>
    </source>
</evidence>
<dbReference type="InterPro" id="IPR013083">
    <property type="entry name" value="Znf_RING/FYVE/PHD"/>
</dbReference>
<dbReference type="PANTHER" id="PTHR39490">
    <property type="entry name" value="ARRESTIN DOMAIN-CONTAINING PROTEIN D"/>
    <property type="match status" value="1"/>
</dbReference>
<feature type="region of interest" description="Disordered" evidence="5">
    <location>
        <begin position="228"/>
        <end position="427"/>
    </location>
</feature>
<dbReference type="Pfam" id="PF01363">
    <property type="entry name" value="FYVE"/>
    <property type="match status" value="1"/>
</dbReference>
<proteinExistence type="predicted"/>
<feature type="compositionally biased region" description="Basic residues" evidence="5">
    <location>
        <begin position="310"/>
        <end position="320"/>
    </location>
</feature>
<comment type="caution">
    <text evidence="7">The sequence shown here is derived from an EMBL/GenBank/DDBJ whole genome shotgun (WGS) entry which is preliminary data.</text>
</comment>
<dbReference type="InterPro" id="IPR011011">
    <property type="entry name" value="Znf_FYVE_PHD"/>
</dbReference>
<evidence type="ECO:0000313" key="8">
    <source>
        <dbReference type="Proteomes" id="UP000886523"/>
    </source>
</evidence>
<dbReference type="Gene3D" id="3.30.40.10">
    <property type="entry name" value="Zinc/RING finger domain, C3HC4 (zinc finger)"/>
    <property type="match status" value="1"/>
</dbReference>
<protein>
    <recommendedName>
        <fullName evidence="6">FYVE-type domain-containing protein</fullName>
    </recommendedName>
</protein>
<dbReference type="InterPro" id="IPR000306">
    <property type="entry name" value="Znf_FYVE"/>
</dbReference>
<feature type="domain" description="FYVE-type" evidence="6">
    <location>
        <begin position="130"/>
        <end position="222"/>
    </location>
</feature>
<dbReference type="SMART" id="SM00064">
    <property type="entry name" value="FYVE"/>
    <property type="match status" value="1"/>
</dbReference>
<dbReference type="PROSITE" id="PS50178">
    <property type="entry name" value="ZF_FYVE"/>
    <property type="match status" value="1"/>
</dbReference>
<dbReference type="Proteomes" id="UP000886523">
    <property type="component" value="Unassembled WGS sequence"/>
</dbReference>
<dbReference type="InterPro" id="IPR017455">
    <property type="entry name" value="Znf_FYVE-rel"/>
</dbReference>
<feature type="compositionally biased region" description="Low complexity" evidence="5">
    <location>
        <begin position="183"/>
        <end position="203"/>
    </location>
</feature>
<keyword evidence="8" id="KW-1185">Reference proteome</keyword>
<evidence type="ECO:0000313" key="7">
    <source>
        <dbReference type="EMBL" id="KAF9513858.1"/>
    </source>
</evidence>
<evidence type="ECO:0000256" key="2">
    <source>
        <dbReference type="ARBA" id="ARBA00022771"/>
    </source>
</evidence>
<name>A0A9P6AXK0_9AGAM</name>
<organism evidence="7 8">
    <name type="scientific">Hydnum rufescens UP504</name>
    <dbReference type="NCBI Taxonomy" id="1448309"/>
    <lineage>
        <taxon>Eukaryota</taxon>
        <taxon>Fungi</taxon>
        <taxon>Dikarya</taxon>
        <taxon>Basidiomycota</taxon>
        <taxon>Agaricomycotina</taxon>
        <taxon>Agaricomycetes</taxon>
        <taxon>Cantharellales</taxon>
        <taxon>Hydnaceae</taxon>
        <taxon>Hydnum</taxon>
    </lineage>
</organism>
<reference evidence="7" key="1">
    <citation type="journal article" date="2020" name="Nat. Commun.">
        <title>Large-scale genome sequencing of mycorrhizal fungi provides insights into the early evolution of symbiotic traits.</title>
        <authorList>
            <person name="Miyauchi S."/>
            <person name="Kiss E."/>
            <person name="Kuo A."/>
            <person name="Drula E."/>
            <person name="Kohler A."/>
            <person name="Sanchez-Garcia M."/>
            <person name="Morin E."/>
            <person name="Andreopoulos B."/>
            <person name="Barry K.W."/>
            <person name="Bonito G."/>
            <person name="Buee M."/>
            <person name="Carver A."/>
            <person name="Chen C."/>
            <person name="Cichocki N."/>
            <person name="Clum A."/>
            <person name="Culley D."/>
            <person name="Crous P.W."/>
            <person name="Fauchery L."/>
            <person name="Girlanda M."/>
            <person name="Hayes R.D."/>
            <person name="Keri Z."/>
            <person name="LaButti K."/>
            <person name="Lipzen A."/>
            <person name="Lombard V."/>
            <person name="Magnuson J."/>
            <person name="Maillard F."/>
            <person name="Murat C."/>
            <person name="Nolan M."/>
            <person name="Ohm R.A."/>
            <person name="Pangilinan J."/>
            <person name="Pereira M.F."/>
            <person name="Perotto S."/>
            <person name="Peter M."/>
            <person name="Pfister S."/>
            <person name="Riley R."/>
            <person name="Sitrit Y."/>
            <person name="Stielow J.B."/>
            <person name="Szollosi G."/>
            <person name="Zifcakova L."/>
            <person name="Stursova M."/>
            <person name="Spatafora J.W."/>
            <person name="Tedersoo L."/>
            <person name="Vaario L.M."/>
            <person name="Yamada A."/>
            <person name="Yan M."/>
            <person name="Wang P."/>
            <person name="Xu J."/>
            <person name="Bruns T."/>
            <person name="Baldrian P."/>
            <person name="Vilgalys R."/>
            <person name="Dunand C."/>
            <person name="Henrissat B."/>
            <person name="Grigoriev I.V."/>
            <person name="Hibbett D."/>
            <person name="Nagy L.G."/>
            <person name="Martin F.M."/>
        </authorList>
    </citation>
    <scope>NUCLEOTIDE SEQUENCE</scope>
    <source>
        <strain evidence="7">UP504</strain>
    </source>
</reference>
<dbReference type="EMBL" id="MU128967">
    <property type="protein sequence ID" value="KAF9513858.1"/>
    <property type="molecule type" value="Genomic_DNA"/>
</dbReference>
<keyword evidence="3" id="KW-0862">Zinc</keyword>
<sequence length="559" mass="60370">MQVSSECPFFFHPSLIATLSEPSLEATREGATARTIPEPAPERTPEPPIVSSDSSSSPNEAREEDDLMPLPQRRPSTVAEGAFASPRRLHRPSLEALITTPHVSSNLAVLLPKELWKPDSQSSACDALDCGAKFGLFHERRHHCRKCGGVFCGTCTTHSAALLDTTAMPFIFPPPDHPILNSPVPSLSSSVSSVSTSSSTPTSLGPPVDVHRICDECYWQLRSTRATGTALSPQRSRRSSHDSVGATLGSPLGSTASHSTPGPHNPSRPPSSLRQQAHHHQFAERELRQHASVSSLRSPLPSASHDGSRPHSRPSMRRSHSSQEAAVGFGSYYRSPSSTLLPTAEPSPSSGHRSKSRKSSLVSSLCTEEEGESQSQTQHTDSRTPRLPRTPHESLVYALSPSTLPHTRSSHSHSSARDARRSARAKALADAEKEAALTGAIQSYPLIVSSAACQARGGGIWAPKPVPVDVSRSGVTAAAVQTSRIRLNSGGNKNYMMPHIGDDSYESDDDYDDDDMARNEKKRLWRSRLIIDGDIKVRIPLAPAPVSERRGLALNWSTF</sequence>
<feature type="compositionally biased region" description="Basic and acidic residues" evidence="5">
    <location>
        <begin position="415"/>
        <end position="427"/>
    </location>
</feature>